<accession>A0A2J6SUG8</accession>
<evidence type="ECO:0000313" key="3">
    <source>
        <dbReference type="Proteomes" id="UP000235371"/>
    </source>
</evidence>
<organism evidence="2 3">
    <name type="scientific">Hyaloscypha bicolor E</name>
    <dbReference type="NCBI Taxonomy" id="1095630"/>
    <lineage>
        <taxon>Eukaryota</taxon>
        <taxon>Fungi</taxon>
        <taxon>Dikarya</taxon>
        <taxon>Ascomycota</taxon>
        <taxon>Pezizomycotina</taxon>
        <taxon>Leotiomycetes</taxon>
        <taxon>Helotiales</taxon>
        <taxon>Hyaloscyphaceae</taxon>
        <taxon>Hyaloscypha</taxon>
        <taxon>Hyaloscypha bicolor</taxon>
    </lineage>
</organism>
<proteinExistence type="predicted"/>
<dbReference type="RefSeq" id="XP_024731313.1">
    <property type="nucleotide sequence ID" value="XM_024887302.1"/>
</dbReference>
<dbReference type="AlphaFoldDB" id="A0A2J6SUG8"/>
<dbReference type="Proteomes" id="UP000235371">
    <property type="component" value="Unassembled WGS sequence"/>
</dbReference>
<name>A0A2J6SUG8_9HELO</name>
<feature type="compositionally biased region" description="Low complexity" evidence="1">
    <location>
        <begin position="473"/>
        <end position="482"/>
    </location>
</feature>
<feature type="compositionally biased region" description="Polar residues" evidence="1">
    <location>
        <begin position="160"/>
        <end position="171"/>
    </location>
</feature>
<feature type="compositionally biased region" description="Polar residues" evidence="1">
    <location>
        <begin position="354"/>
        <end position="372"/>
    </location>
</feature>
<feature type="compositionally biased region" description="Basic and acidic residues" evidence="1">
    <location>
        <begin position="198"/>
        <end position="218"/>
    </location>
</feature>
<protein>
    <submittedName>
        <fullName evidence="2">Uncharacterized protein</fullName>
    </submittedName>
</protein>
<feature type="region of interest" description="Disordered" evidence="1">
    <location>
        <begin position="128"/>
        <end position="537"/>
    </location>
</feature>
<evidence type="ECO:0000313" key="2">
    <source>
        <dbReference type="EMBL" id="PMD54409.1"/>
    </source>
</evidence>
<dbReference type="EMBL" id="KZ613865">
    <property type="protein sequence ID" value="PMD54409.1"/>
    <property type="molecule type" value="Genomic_DNA"/>
</dbReference>
<evidence type="ECO:0000256" key="1">
    <source>
        <dbReference type="SAM" id="MobiDB-lite"/>
    </source>
</evidence>
<feature type="compositionally biased region" description="Polar residues" evidence="1">
    <location>
        <begin position="498"/>
        <end position="508"/>
    </location>
</feature>
<feature type="compositionally biased region" description="Polar residues" evidence="1">
    <location>
        <begin position="309"/>
        <end position="328"/>
    </location>
</feature>
<feature type="compositionally biased region" description="Polar residues" evidence="1">
    <location>
        <begin position="421"/>
        <end position="442"/>
    </location>
</feature>
<dbReference type="GeneID" id="36595378"/>
<dbReference type="InParanoid" id="A0A2J6SUG8"/>
<gene>
    <name evidence="2" type="ORF">K444DRAFT_667485</name>
</gene>
<reference evidence="2 3" key="1">
    <citation type="submission" date="2016-04" db="EMBL/GenBank/DDBJ databases">
        <title>A degradative enzymes factory behind the ericoid mycorrhizal symbiosis.</title>
        <authorList>
            <consortium name="DOE Joint Genome Institute"/>
            <person name="Martino E."/>
            <person name="Morin E."/>
            <person name="Grelet G."/>
            <person name="Kuo A."/>
            <person name="Kohler A."/>
            <person name="Daghino S."/>
            <person name="Barry K."/>
            <person name="Choi C."/>
            <person name="Cichocki N."/>
            <person name="Clum A."/>
            <person name="Copeland A."/>
            <person name="Hainaut M."/>
            <person name="Haridas S."/>
            <person name="Labutti K."/>
            <person name="Lindquist E."/>
            <person name="Lipzen A."/>
            <person name="Khouja H.-R."/>
            <person name="Murat C."/>
            <person name="Ohm R."/>
            <person name="Olson A."/>
            <person name="Spatafora J."/>
            <person name="Veneault-Fourrey C."/>
            <person name="Henrissat B."/>
            <person name="Grigoriev I."/>
            <person name="Martin F."/>
            <person name="Perotto S."/>
        </authorList>
    </citation>
    <scope>NUCLEOTIDE SEQUENCE [LARGE SCALE GENOMIC DNA]</scope>
    <source>
        <strain evidence="2 3">E</strain>
    </source>
</reference>
<dbReference type="OrthoDB" id="5379191at2759"/>
<feature type="compositionally biased region" description="Polar residues" evidence="1">
    <location>
        <begin position="128"/>
        <end position="151"/>
    </location>
</feature>
<sequence>MASTPRPTTSLSKVPSVKRLSELLGIQHASLKDSTVFMDATHAFRKSCKTIGGSLVATLVDWNLPSVQTDLRTAAVKFLDDNGNGERFWNPTRPWAQPSDLHYPKDRDRIIDLLVQLFWKQNRYLNNNSRYNGKSTDSRSRGGSTDQSTPARESHEKCATSPSTTSLPGQNRKNENKMPAAPTRPTEVATASPVIAEGAERRGDAATHGPHEVDHMCDVPDSSDDQDAPTRAFPSAQTGKHSRDERPDDENEARKRKKHQTEESPRRTERKRQSRSLADVVPPEVVDMLLDMEDAEAEIGPPSPLSGVSKKQQSDSTVCLQLGPNISASGGLAHAISDQSDSPNGPFAAPTAPMISTQRPTAPQPSLSTDQPAPSMKDVPLEMPHSDRLQKSKTLPPNPTAGIQSATSHTKIKKAVRGKPASSSLEQDNVASSTGRQPKSTPTSPPFPRKAASVSSNDDNDVVPLSFAREHSGLSLQGGSLSTNDAYSGPPGKPPTPSLQSTTASNTAREPLPTKMQHATPEPPVVPQALSQPSTPVPRPRIQIPFWIITREPLYTEELWNEGKFQGLLLAEFLDGIAKVTQRGQHIEKVKLTLRTPFSNTILTVHGDAEDAWTTAKAAFAEKLKGSRAEARARRVDDGGGYKILIEPFYEQVITPAGGAEADDDVFDY</sequence>
<keyword evidence="3" id="KW-1185">Reference proteome</keyword>